<feature type="transmembrane region" description="Helical" evidence="1">
    <location>
        <begin position="76"/>
        <end position="95"/>
    </location>
</feature>
<comment type="caution">
    <text evidence="2">The sequence shown here is derived from an EMBL/GenBank/DDBJ whole genome shotgun (WGS) entry which is preliminary data.</text>
</comment>
<dbReference type="RefSeq" id="WP_408336275.1">
    <property type="nucleotide sequence ID" value="NZ_JAQQFH010000070.1"/>
</dbReference>
<protein>
    <submittedName>
        <fullName evidence="2">Uncharacterized protein</fullName>
    </submittedName>
</protein>
<dbReference type="EMBL" id="JAQQFN010000061">
    <property type="protein sequence ID" value="MFL9889125.1"/>
    <property type="molecule type" value="Genomic_DNA"/>
</dbReference>
<accession>A0ABW9A2M3</accession>
<evidence type="ECO:0000313" key="2">
    <source>
        <dbReference type="EMBL" id="MFL9889125.1"/>
    </source>
</evidence>
<reference evidence="2 3" key="1">
    <citation type="journal article" date="2024" name="Chem. Sci.">
        <title>Discovery of megapolipeptins by genome mining of a Burkholderiales bacteria collection.</title>
        <authorList>
            <person name="Paulo B.S."/>
            <person name="Recchia M.J.J."/>
            <person name="Lee S."/>
            <person name="Fergusson C.H."/>
            <person name="Romanowski S.B."/>
            <person name="Hernandez A."/>
            <person name="Krull N."/>
            <person name="Liu D.Y."/>
            <person name="Cavanagh H."/>
            <person name="Bos A."/>
            <person name="Gray C.A."/>
            <person name="Murphy B.T."/>
            <person name="Linington R.G."/>
            <person name="Eustaquio A.S."/>
        </authorList>
    </citation>
    <scope>NUCLEOTIDE SEQUENCE [LARGE SCALE GENOMIC DNA]</scope>
    <source>
        <strain evidence="2 3">RL16-012-BIC-B</strain>
    </source>
</reference>
<dbReference type="Proteomes" id="UP001629249">
    <property type="component" value="Unassembled WGS sequence"/>
</dbReference>
<keyword evidence="3" id="KW-1185">Reference proteome</keyword>
<name>A0ABW9A2M3_9BURK</name>
<evidence type="ECO:0000313" key="3">
    <source>
        <dbReference type="Proteomes" id="UP001629249"/>
    </source>
</evidence>
<organism evidence="2 3">
    <name type="scientific">Paraburkholderia agricolaris</name>
    <dbReference type="NCBI Taxonomy" id="2152888"/>
    <lineage>
        <taxon>Bacteria</taxon>
        <taxon>Pseudomonadati</taxon>
        <taxon>Pseudomonadota</taxon>
        <taxon>Betaproteobacteria</taxon>
        <taxon>Burkholderiales</taxon>
        <taxon>Burkholderiaceae</taxon>
        <taxon>Paraburkholderia</taxon>
    </lineage>
</organism>
<keyword evidence="1" id="KW-0472">Membrane</keyword>
<feature type="transmembrane region" description="Helical" evidence="1">
    <location>
        <begin position="6"/>
        <end position="27"/>
    </location>
</feature>
<evidence type="ECO:0000256" key="1">
    <source>
        <dbReference type="SAM" id="Phobius"/>
    </source>
</evidence>
<proteinExistence type="predicted"/>
<keyword evidence="1" id="KW-1133">Transmembrane helix</keyword>
<gene>
    <name evidence="2" type="ORF">PQR66_39320</name>
</gene>
<sequence length="109" mass="11866">MNSADVMHIFEALIALALIGLVAYGLMQSKIAAKLQRDYPGESARLGDDGKFNYAPIIWLVSGDYKSLNDPQIDNWAGVARAALLVGALASLVFWCCSRTGDIARTQYK</sequence>
<keyword evidence="1" id="KW-0812">Transmembrane</keyword>